<dbReference type="SMART" id="SM00220">
    <property type="entry name" value="S_TKc"/>
    <property type="match status" value="1"/>
</dbReference>
<dbReference type="InterPro" id="IPR008271">
    <property type="entry name" value="Ser/Thr_kinase_AS"/>
</dbReference>
<evidence type="ECO:0000313" key="9">
    <source>
        <dbReference type="Proteomes" id="UP000698800"/>
    </source>
</evidence>
<dbReference type="OrthoDB" id="4062651at2759"/>
<dbReference type="PANTHER" id="PTHR11042:SF190">
    <property type="entry name" value="MITOSIS INHIBITOR PROTEIN KINASE MIK1"/>
    <property type="match status" value="1"/>
</dbReference>
<dbReference type="GO" id="GO:0110031">
    <property type="term" value="P:negative regulation of G2/MI transition of meiotic cell cycle"/>
    <property type="evidence" value="ECO:0007669"/>
    <property type="project" value="TreeGrafter"/>
</dbReference>
<keyword evidence="2" id="KW-0547">Nucleotide-binding</keyword>
<dbReference type="AlphaFoldDB" id="A0A9P8ICV2"/>
<dbReference type="Pfam" id="PF00069">
    <property type="entry name" value="Pkinase"/>
    <property type="match status" value="1"/>
</dbReference>
<dbReference type="Gene3D" id="3.30.200.20">
    <property type="entry name" value="Phosphorylase Kinase, domain 1"/>
    <property type="match status" value="1"/>
</dbReference>
<evidence type="ECO:0000256" key="4">
    <source>
        <dbReference type="ARBA" id="ARBA00022840"/>
    </source>
</evidence>
<feature type="compositionally biased region" description="Basic and acidic residues" evidence="6">
    <location>
        <begin position="26"/>
        <end position="37"/>
    </location>
</feature>
<dbReference type="Proteomes" id="UP000698800">
    <property type="component" value="Unassembled WGS sequence"/>
</dbReference>
<sequence>MASPPSSGSKPTTPQPSSLGGVLPASDEKQICVEHPRHSALPSNAHKPAEAPHTRGQREGYDEDGQQPPVGDFITHTGEYPSLNSPTVPALQPAPLDPQSIIHNGRTQTPATGWTGAKRGQPNPATTTGFPRSSSLRSLRRPPSPLTSHRGNPVIQLTPQNRLDDSPNQGDQGDQGSIIGALGLGGETDTSEQAEFQSISTQSISTYYSARSKLSALTDSLASATNNLGGAFRRSPAESPYMMLVRERHLIGSHEDLLDWSGKGQHVEFAIGEKLPLTCGEVIGHTSSALVEVVRCRRIKLARKKMVCGRRLRLGTVMNEVQLLQRLRHPHIVQLVGTYLQGDSFAILLYPVAEYNMQTFLKHCTFTEVSTNEPLTYEQQRCWASLRRFFTCLLNALAYIHANNLKHRDIKPLNILVRGPVPRLAYQVYICDFGISSLFSDQDNSQTDGPTPKSVLYCAPEVYSHDKRGRSADVFSLGCVFLEMCTVLAGESVDAFADFRCLENEHDGDESFHGNPAQVGKWISKLRDERPTRFLPKILDCTKHMLRPILTERPSATDLVSLLPNKGRQSCCLSPRELYEAHNARDIDILHPRKLAEDILYQAAESAGLFSRGIVTRCSALNGLFCRIVAEILTPNGSPLTEKGTCRYADLGELVKNCAHTLERTKAALLKGVYTSPADPLILVLGCDEYGQSAFINLFLRKKARLGTKTCKIWKIKLGGETFYMVDTPSFNDSYGGNLAVLANIIEFICTCRLLGCNIRGIVYVTSDSYLTGVAAHNFYQIIKALCGDAYSNVAFVSLQQVQEETLAREEWQVSRFLGVESRFLDRFLDRFLCDLGSARAVLNLIRKDHIELQIEKEMQDLELKLRDTRAVQSMLTPQYPGFLQRDFYHVGLYGTVGGLSQRRSSYIMQLLHGNGVQDDYNLLGTVMKGLPLRGLTMPLREMMAQFEELEQELVGYETALGSFLPNNERGPRVLNPKSP</sequence>
<dbReference type="InterPro" id="IPR011009">
    <property type="entry name" value="Kinase-like_dom_sf"/>
</dbReference>
<dbReference type="InterPro" id="IPR027417">
    <property type="entry name" value="P-loop_NTPase"/>
</dbReference>
<dbReference type="GO" id="GO:0005634">
    <property type="term" value="C:nucleus"/>
    <property type="evidence" value="ECO:0007669"/>
    <property type="project" value="TreeGrafter"/>
</dbReference>
<evidence type="ECO:0000256" key="1">
    <source>
        <dbReference type="ARBA" id="ARBA00022679"/>
    </source>
</evidence>
<dbReference type="PANTHER" id="PTHR11042">
    <property type="entry name" value="EUKARYOTIC TRANSLATION INITIATION FACTOR 2-ALPHA KINASE EIF2-ALPHA KINASE -RELATED"/>
    <property type="match status" value="1"/>
</dbReference>
<comment type="similarity">
    <text evidence="5">Belongs to the protein kinase superfamily. Ser/Thr protein kinase family. GCN2 subfamily.</text>
</comment>
<dbReference type="InterPro" id="IPR050339">
    <property type="entry name" value="CC_SR_Kinase"/>
</dbReference>
<evidence type="ECO:0000256" key="5">
    <source>
        <dbReference type="ARBA" id="ARBA00037982"/>
    </source>
</evidence>
<evidence type="ECO:0000256" key="2">
    <source>
        <dbReference type="ARBA" id="ARBA00022741"/>
    </source>
</evidence>
<dbReference type="Gene3D" id="3.40.50.300">
    <property type="entry name" value="P-loop containing nucleotide triphosphate hydrolases"/>
    <property type="match status" value="1"/>
</dbReference>
<feature type="domain" description="Protein kinase" evidence="7">
    <location>
        <begin position="277"/>
        <end position="566"/>
    </location>
</feature>
<reference evidence="8" key="1">
    <citation type="submission" date="2021-03" db="EMBL/GenBank/DDBJ databases">
        <title>Comparative genomics and phylogenomic investigation of the class Geoglossomycetes provide insights into ecological specialization and systematics.</title>
        <authorList>
            <person name="Melie T."/>
            <person name="Pirro S."/>
            <person name="Miller A.N."/>
            <person name="Quandt A."/>
        </authorList>
    </citation>
    <scope>NUCLEOTIDE SEQUENCE</scope>
    <source>
        <strain evidence="8">GBOQ0MN5Z8</strain>
    </source>
</reference>
<keyword evidence="9" id="KW-1185">Reference proteome</keyword>
<feature type="compositionally biased region" description="Polar residues" evidence="6">
    <location>
        <begin position="101"/>
        <end position="112"/>
    </location>
</feature>
<dbReference type="CDD" id="cd00180">
    <property type="entry name" value="PKc"/>
    <property type="match status" value="1"/>
</dbReference>
<accession>A0A9P8ICV2</accession>
<dbReference type="PROSITE" id="PS50011">
    <property type="entry name" value="PROTEIN_KINASE_DOM"/>
    <property type="match status" value="1"/>
</dbReference>
<dbReference type="SUPFAM" id="SSF56112">
    <property type="entry name" value="Protein kinase-like (PK-like)"/>
    <property type="match status" value="1"/>
</dbReference>
<feature type="compositionally biased region" description="Polar residues" evidence="6">
    <location>
        <begin position="147"/>
        <end position="161"/>
    </location>
</feature>
<proteinExistence type="inferred from homology"/>
<name>A0A9P8ICV2_9PEZI</name>
<evidence type="ECO:0000256" key="6">
    <source>
        <dbReference type="SAM" id="MobiDB-lite"/>
    </source>
</evidence>
<keyword evidence="4" id="KW-0067">ATP-binding</keyword>
<dbReference type="GO" id="GO:0005524">
    <property type="term" value="F:ATP binding"/>
    <property type="evidence" value="ECO:0007669"/>
    <property type="project" value="UniProtKB-KW"/>
</dbReference>
<feature type="region of interest" description="Disordered" evidence="6">
    <location>
        <begin position="1"/>
        <end position="192"/>
    </location>
</feature>
<keyword evidence="3" id="KW-0418">Kinase</keyword>
<comment type="caution">
    <text evidence="8">The sequence shown here is derived from an EMBL/GenBank/DDBJ whole genome shotgun (WGS) entry which is preliminary data.</text>
</comment>
<gene>
    <name evidence="8" type="ORF">FGG08_000566</name>
</gene>
<evidence type="ECO:0000256" key="3">
    <source>
        <dbReference type="ARBA" id="ARBA00022777"/>
    </source>
</evidence>
<evidence type="ECO:0000313" key="8">
    <source>
        <dbReference type="EMBL" id="KAH0545425.1"/>
    </source>
</evidence>
<organism evidence="8 9">
    <name type="scientific">Glutinoglossum americanum</name>
    <dbReference type="NCBI Taxonomy" id="1670608"/>
    <lineage>
        <taxon>Eukaryota</taxon>
        <taxon>Fungi</taxon>
        <taxon>Dikarya</taxon>
        <taxon>Ascomycota</taxon>
        <taxon>Pezizomycotina</taxon>
        <taxon>Geoglossomycetes</taxon>
        <taxon>Geoglossales</taxon>
        <taxon>Geoglossaceae</taxon>
        <taxon>Glutinoglossum</taxon>
    </lineage>
</organism>
<dbReference type="InterPro" id="IPR000719">
    <property type="entry name" value="Prot_kinase_dom"/>
</dbReference>
<dbReference type="GO" id="GO:0004713">
    <property type="term" value="F:protein tyrosine kinase activity"/>
    <property type="evidence" value="ECO:0007669"/>
    <property type="project" value="TreeGrafter"/>
</dbReference>
<dbReference type="Gene3D" id="1.10.510.10">
    <property type="entry name" value="Transferase(Phosphotransferase) domain 1"/>
    <property type="match status" value="1"/>
</dbReference>
<keyword evidence="1" id="KW-0808">Transferase</keyword>
<feature type="compositionally biased region" description="Low complexity" evidence="6">
    <location>
        <begin position="1"/>
        <end position="18"/>
    </location>
</feature>
<dbReference type="PROSITE" id="PS00108">
    <property type="entry name" value="PROTEIN_KINASE_ST"/>
    <property type="match status" value="1"/>
</dbReference>
<protein>
    <recommendedName>
        <fullName evidence="7">Protein kinase domain-containing protein</fullName>
    </recommendedName>
</protein>
<feature type="compositionally biased region" description="Basic and acidic residues" evidence="6">
    <location>
        <begin position="47"/>
        <end position="60"/>
    </location>
</feature>
<evidence type="ECO:0000259" key="7">
    <source>
        <dbReference type="PROSITE" id="PS50011"/>
    </source>
</evidence>
<dbReference type="EMBL" id="JAGHQL010000006">
    <property type="protein sequence ID" value="KAH0545425.1"/>
    <property type="molecule type" value="Genomic_DNA"/>
</dbReference>
<dbReference type="GO" id="GO:0005737">
    <property type="term" value="C:cytoplasm"/>
    <property type="evidence" value="ECO:0007669"/>
    <property type="project" value="TreeGrafter"/>
</dbReference>